<gene>
    <name evidence="2" type="ORF">CUNI_LOCUS1894</name>
</gene>
<dbReference type="OrthoDB" id="428577at2759"/>
<dbReference type="SUPFAM" id="SSF54236">
    <property type="entry name" value="Ubiquitin-like"/>
    <property type="match status" value="1"/>
</dbReference>
<evidence type="ECO:0000313" key="3">
    <source>
        <dbReference type="Proteomes" id="UP000678393"/>
    </source>
</evidence>
<dbReference type="Proteomes" id="UP000678393">
    <property type="component" value="Unassembled WGS sequence"/>
</dbReference>
<reference evidence="2" key="1">
    <citation type="submission" date="2021-04" db="EMBL/GenBank/DDBJ databases">
        <authorList>
            <consortium name="Molecular Ecology Group"/>
        </authorList>
    </citation>
    <scope>NUCLEOTIDE SEQUENCE</scope>
</reference>
<dbReference type="InterPro" id="IPR000626">
    <property type="entry name" value="Ubiquitin-like_dom"/>
</dbReference>
<organism evidence="2 3">
    <name type="scientific">Candidula unifasciata</name>
    <dbReference type="NCBI Taxonomy" id="100452"/>
    <lineage>
        <taxon>Eukaryota</taxon>
        <taxon>Metazoa</taxon>
        <taxon>Spiralia</taxon>
        <taxon>Lophotrochozoa</taxon>
        <taxon>Mollusca</taxon>
        <taxon>Gastropoda</taxon>
        <taxon>Heterobranchia</taxon>
        <taxon>Euthyneura</taxon>
        <taxon>Panpulmonata</taxon>
        <taxon>Eupulmonata</taxon>
        <taxon>Stylommatophora</taxon>
        <taxon>Helicina</taxon>
        <taxon>Helicoidea</taxon>
        <taxon>Geomitridae</taxon>
        <taxon>Candidula</taxon>
    </lineage>
</organism>
<protein>
    <recommendedName>
        <fullName evidence="1">Ubiquitin-like domain-containing protein</fullName>
    </recommendedName>
</protein>
<accession>A0A8S3YPQ6</accession>
<dbReference type="Gene3D" id="3.10.20.90">
    <property type="entry name" value="Phosphatidylinositol 3-kinase Catalytic Subunit, Chain A, domain 1"/>
    <property type="match status" value="1"/>
</dbReference>
<dbReference type="EMBL" id="CAJHNH020000237">
    <property type="protein sequence ID" value="CAG5116336.1"/>
    <property type="molecule type" value="Genomic_DNA"/>
</dbReference>
<dbReference type="AlphaFoldDB" id="A0A8S3YPQ6"/>
<name>A0A8S3YPQ6_9EUPU</name>
<dbReference type="InterPro" id="IPR029071">
    <property type="entry name" value="Ubiquitin-like_domsf"/>
</dbReference>
<evidence type="ECO:0000313" key="2">
    <source>
        <dbReference type="EMBL" id="CAG5116336.1"/>
    </source>
</evidence>
<comment type="caution">
    <text evidence="2">The sequence shown here is derived from an EMBL/GenBank/DDBJ whole genome shotgun (WGS) entry which is preliminary data.</text>
</comment>
<dbReference type="Pfam" id="PF00240">
    <property type="entry name" value="ubiquitin"/>
    <property type="match status" value="1"/>
</dbReference>
<proteinExistence type="predicted"/>
<feature type="domain" description="Ubiquitin-like" evidence="1">
    <location>
        <begin position="26"/>
        <end position="93"/>
    </location>
</feature>
<dbReference type="PROSITE" id="PS50053">
    <property type="entry name" value="UBIQUITIN_2"/>
    <property type="match status" value="1"/>
</dbReference>
<sequence length="103" mass="11575">MFRSTQYITIIIKKRQNLEAEPYIRVEFNLERVHGTCTIHEADCGIGTVISGLKDDLSHVFGLSGGQQRWLYNSTELQDSSTLEEYGISAGSTPKPQINVKIM</sequence>
<dbReference type="CDD" id="cd17039">
    <property type="entry name" value="Ubl_ubiquitin_like"/>
    <property type="match status" value="1"/>
</dbReference>
<evidence type="ECO:0000259" key="1">
    <source>
        <dbReference type="PROSITE" id="PS50053"/>
    </source>
</evidence>
<keyword evidence="3" id="KW-1185">Reference proteome</keyword>